<dbReference type="Pfam" id="PF11951">
    <property type="entry name" value="Fungal_trans_2"/>
    <property type="match status" value="1"/>
</dbReference>
<name>A0A8H3DZC4_9AGAM</name>
<dbReference type="EMBL" id="CAJNJQ010001397">
    <property type="protein sequence ID" value="CAE7137134.1"/>
    <property type="molecule type" value="Genomic_DNA"/>
</dbReference>
<protein>
    <submittedName>
        <fullName evidence="1">Uncharacterized protein</fullName>
    </submittedName>
</protein>
<proteinExistence type="predicted"/>
<dbReference type="InterPro" id="IPR021858">
    <property type="entry name" value="Fun_TF"/>
</dbReference>
<evidence type="ECO:0000313" key="2">
    <source>
        <dbReference type="Proteomes" id="UP000663827"/>
    </source>
</evidence>
<accession>A0A8H3DZC4</accession>
<comment type="caution">
    <text evidence="1">The sequence shown here is derived from an EMBL/GenBank/DDBJ whole genome shotgun (WGS) entry which is preliminary data.</text>
</comment>
<dbReference type="AlphaFoldDB" id="A0A8H3DZC4"/>
<reference evidence="1" key="1">
    <citation type="submission" date="2021-01" db="EMBL/GenBank/DDBJ databases">
        <authorList>
            <person name="Kaushik A."/>
        </authorList>
    </citation>
    <scope>NUCLEOTIDE SEQUENCE</scope>
    <source>
        <strain evidence="1">AG5</strain>
    </source>
</reference>
<gene>
    <name evidence="1" type="ORF">RDB_LOCUS69854</name>
</gene>
<sequence length="507" mass="57181">MVSKAVELPKEKQKQPIKTAPVMLPPVPQMSVGVEFEEAAPSSHTRSAYFGIPVSASEMNDYLSPSMDSLMIPGPPESSLLTVGPPTNQDNFGWTQITSGYKPRNVITLPLPVSIPRGVNSGAQMRESYLLFLLKSFENYRLSKFFRPPAIIIRDYLTTKMKRSCRILGYLYLGAKIFETLEGKPEEVAMKSCSQWVIRYSNHVSNTNDSPNPYPSLQEVEDKLNGLLELVFLKFIVLGTAAGYEGLRHALPNFLRLVSDDSMFWVDRGCAGLSISLPAALITDRIEIRRFVFYDVMYSFLLGLPTLAEYDSAGFSIAPPEMPVEWVHGVPVELIVNIAEVHNWRAQVNNVDWRVLEMRTLAWKWNQRDVQSEDSAEMVHRFAVQEAWKHATLIYIYMGMCGATSQDPRVEASVQQITKLMRVVGDAPLDVHFSIPSVIAGLASRYESQRALILRKLKSFNGMRLWSLQGRDFARVLEYLWHGPAVDGAAIGWEDYVQARCKVLPIR</sequence>
<evidence type="ECO:0000313" key="1">
    <source>
        <dbReference type="EMBL" id="CAE7137134.1"/>
    </source>
</evidence>
<organism evidence="1 2">
    <name type="scientific">Rhizoctonia solani</name>
    <dbReference type="NCBI Taxonomy" id="456999"/>
    <lineage>
        <taxon>Eukaryota</taxon>
        <taxon>Fungi</taxon>
        <taxon>Dikarya</taxon>
        <taxon>Basidiomycota</taxon>
        <taxon>Agaricomycotina</taxon>
        <taxon>Agaricomycetes</taxon>
        <taxon>Cantharellales</taxon>
        <taxon>Ceratobasidiaceae</taxon>
        <taxon>Rhizoctonia</taxon>
    </lineage>
</organism>
<dbReference type="Proteomes" id="UP000663827">
    <property type="component" value="Unassembled WGS sequence"/>
</dbReference>